<evidence type="ECO:0000313" key="10">
    <source>
        <dbReference type="Proteomes" id="UP000317573"/>
    </source>
</evidence>
<evidence type="ECO:0000256" key="3">
    <source>
        <dbReference type="ARBA" id="ARBA00022475"/>
    </source>
</evidence>
<protein>
    <submittedName>
        <fullName evidence="9">Putative MFS family arabinose efflux permease</fullName>
    </submittedName>
</protein>
<dbReference type="PROSITE" id="PS00216">
    <property type="entry name" value="SUGAR_TRANSPORT_1"/>
    <property type="match status" value="1"/>
</dbReference>
<evidence type="ECO:0000256" key="4">
    <source>
        <dbReference type="ARBA" id="ARBA00022692"/>
    </source>
</evidence>
<feature type="transmembrane region" description="Helical" evidence="7">
    <location>
        <begin position="164"/>
        <end position="187"/>
    </location>
</feature>
<dbReference type="SUPFAM" id="SSF103473">
    <property type="entry name" value="MFS general substrate transporter"/>
    <property type="match status" value="1"/>
</dbReference>
<dbReference type="InterPro" id="IPR036259">
    <property type="entry name" value="MFS_trans_sf"/>
</dbReference>
<accession>A0A562DL86</accession>
<feature type="transmembrane region" description="Helical" evidence="7">
    <location>
        <begin position="349"/>
        <end position="373"/>
    </location>
</feature>
<evidence type="ECO:0000256" key="7">
    <source>
        <dbReference type="SAM" id="Phobius"/>
    </source>
</evidence>
<keyword evidence="6 7" id="KW-0472">Membrane</keyword>
<feature type="transmembrane region" description="Helical" evidence="7">
    <location>
        <begin position="199"/>
        <end position="218"/>
    </location>
</feature>
<reference evidence="9 10" key="1">
    <citation type="submission" date="2019-07" db="EMBL/GenBank/DDBJ databases">
        <title>Genome sequencing of lignin-degrading bacterial isolates.</title>
        <authorList>
            <person name="Gladden J."/>
        </authorList>
    </citation>
    <scope>NUCLEOTIDE SEQUENCE [LARGE SCALE GENOMIC DNA]</scope>
    <source>
        <strain evidence="9 10">J45</strain>
    </source>
</reference>
<dbReference type="PANTHER" id="PTHR43045">
    <property type="entry name" value="SHIKIMATE TRANSPORTER"/>
    <property type="match status" value="1"/>
</dbReference>
<evidence type="ECO:0000256" key="2">
    <source>
        <dbReference type="ARBA" id="ARBA00022448"/>
    </source>
</evidence>
<comment type="subcellular location">
    <subcellularLocation>
        <location evidence="1">Cell membrane</location>
        <topology evidence="1">Multi-pass membrane protein</topology>
    </subcellularLocation>
</comment>
<organism evidence="9 10">
    <name type="scientific">Rhodococcus rhodochrous J45</name>
    <dbReference type="NCBI Taxonomy" id="935266"/>
    <lineage>
        <taxon>Bacteria</taxon>
        <taxon>Bacillati</taxon>
        <taxon>Actinomycetota</taxon>
        <taxon>Actinomycetes</taxon>
        <taxon>Mycobacteriales</taxon>
        <taxon>Nocardiaceae</taxon>
        <taxon>Rhodococcus</taxon>
    </lineage>
</organism>
<dbReference type="Proteomes" id="UP000317573">
    <property type="component" value="Unassembled WGS sequence"/>
</dbReference>
<feature type="transmembrane region" description="Helical" evidence="7">
    <location>
        <begin position="410"/>
        <end position="435"/>
    </location>
</feature>
<evidence type="ECO:0000259" key="8">
    <source>
        <dbReference type="PROSITE" id="PS50850"/>
    </source>
</evidence>
<proteinExistence type="predicted"/>
<feature type="transmembrane region" description="Helical" evidence="7">
    <location>
        <begin position="258"/>
        <end position="280"/>
    </location>
</feature>
<keyword evidence="5 7" id="KW-1133">Transmembrane helix</keyword>
<keyword evidence="2" id="KW-0813">Transport</keyword>
<dbReference type="Gene3D" id="1.20.1250.20">
    <property type="entry name" value="MFS general substrate transporter like domains"/>
    <property type="match status" value="2"/>
</dbReference>
<feature type="transmembrane region" description="Helical" evidence="7">
    <location>
        <begin position="99"/>
        <end position="117"/>
    </location>
</feature>
<evidence type="ECO:0000313" key="9">
    <source>
        <dbReference type="EMBL" id="TWH10306.1"/>
    </source>
</evidence>
<gene>
    <name evidence="9" type="ORF">L618_004100000180</name>
</gene>
<feature type="transmembrane region" description="Helical" evidence="7">
    <location>
        <begin position="324"/>
        <end position="343"/>
    </location>
</feature>
<feature type="transmembrane region" description="Helical" evidence="7">
    <location>
        <begin position="385"/>
        <end position="404"/>
    </location>
</feature>
<dbReference type="AlphaFoldDB" id="A0A562DL86"/>
<sequence>MNPEVKNDIRIPESRPARSDRQMRRIALAGFTGTVIEFYDLTLYAVAASLVFANVFFPALGPMAGTIAAFGTLGVAFVARPVGALIFGHFGDRLGRKRMLVTTLVLMGGATVVVGAMPTADQIGIAAPILIVLMRIVQGVAAGGELAGAALFSTESAPAAKRGFWTMFTSLGGGFSIVLANATLLLVAVSLSDEQFLSFGWRIPFLASGILIVVGLYIRLNIEESPVFEDEVEVDTERGKGRSQMPFFAAWRRQPRQMLLVAGVSIMQAAFTYLGATYFANLGTEQLGLDRSAVLAAGIVGGLCWALGVVVGATASDRVGRRPVLLVATSAAVVWALLVFAMLETASGGIYLALLCVTMFLAGLEIGALNVMLSELFETEYRYTASAFAYNLGLVLGGAVPPMVGGAITLAFGPVVFGVFVAALCLVSLLSAIGLPETRHRDLRNISGSVRRSSS</sequence>
<dbReference type="Pfam" id="PF07690">
    <property type="entry name" value="MFS_1"/>
    <property type="match status" value="1"/>
</dbReference>
<feature type="transmembrane region" description="Helical" evidence="7">
    <location>
        <begin position="292"/>
        <end position="312"/>
    </location>
</feature>
<feature type="transmembrane region" description="Helical" evidence="7">
    <location>
        <begin position="123"/>
        <end position="152"/>
    </location>
</feature>
<dbReference type="PROSITE" id="PS00217">
    <property type="entry name" value="SUGAR_TRANSPORT_2"/>
    <property type="match status" value="1"/>
</dbReference>
<dbReference type="PANTHER" id="PTHR43045:SF2">
    <property type="entry name" value="INNER MEMBRANE METABOLITE TRANSPORT PROTEIN YHJE"/>
    <property type="match status" value="1"/>
</dbReference>
<dbReference type="InterPro" id="IPR011701">
    <property type="entry name" value="MFS"/>
</dbReference>
<dbReference type="PROSITE" id="PS50850">
    <property type="entry name" value="MFS"/>
    <property type="match status" value="1"/>
</dbReference>
<dbReference type="InterPro" id="IPR005829">
    <property type="entry name" value="Sugar_transporter_CS"/>
</dbReference>
<evidence type="ECO:0000256" key="6">
    <source>
        <dbReference type="ARBA" id="ARBA00023136"/>
    </source>
</evidence>
<evidence type="ECO:0000256" key="5">
    <source>
        <dbReference type="ARBA" id="ARBA00022989"/>
    </source>
</evidence>
<feature type="transmembrane region" description="Helical" evidence="7">
    <location>
        <begin position="26"/>
        <end position="57"/>
    </location>
</feature>
<keyword evidence="4 7" id="KW-0812">Transmembrane</keyword>
<feature type="transmembrane region" description="Helical" evidence="7">
    <location>
        <begin position="63"/>
        <end position="87"/>
    </location>
</feature>
<keyword evidence="3" id="KW-1003">Cell membrane</keyword>
<evidence type="ECO:0000256" key="1">
    <source>
        <dbReference type="ARBA" id="ARBA00004651"/>
    </source>
</evidence>
<dbReference type="EMBL" id="VLJT01000041">
    <property type="protein sequence ID" value="TWH10306.1"/>
    <property type="molecule type" value="Genomic_DNA"/>
</dbReference>
<feature type="domain" description="Major facilitator superfamily (MFS) profile" evidence="8">
    <location>
        <begin position="26"/>
        <end position="439"/>
    </location>
</feature>
<dbReference type="GO" id="GO:0022857">
    <property type="term" value="F:transmembrane transporter activity"/>
    <property type="evidence" value="ECO:0007669"/>
    <property type="project" value="InterPro"/>
</dbReference>
<name>A0A562DL86_RHORH</name>
<comment type="caution">
    <text evidence="9">The sequence shown here is derived from an EMBL/GenBank/DDBJ whole genome shotgun (WGS) entry which is preliminary data.</text>
</comment>
<dbReference type="GO" id="GO:0005886">
    <property type="term" value="C:plasma membrane"/>
    <property type="evidence" value="ECO:0007669"/>
    <property type="project" value="UniProtKB-SubCell"/>
</dbReference>
<dbReference type="InterPro" id="IPR020846">
    <property type="entry name" value="MFS_dom"/>
</dbReference>